<comment type="similarity">
    <text evidence="1">Belongs to the cycloisomerase 2 family.</text>
</comment>
<evidence type="ECO:0008006" key="5">
    <source>
        <dbReference type="Google" id="ProtNLM"/>
    </source>
</evidence>
<dbReference type="EMBL" id="BANC01000017">
    <property type="protein sequence ID" value="GAN79166.1"/>
    <property type="molecule type" value="Genomic_DNA"/>
</dbReference>
<sequence>MTKTIAYVSNAESKDIYVFEMNAETGTLSQIEIVPVTGTALPSPTSLPMAMSPDHQYLYAALRSPPFTASSFQVDPESGRLALMNTTPLLCPMAYIVTDRTGQFLLAASYTDAKIAIYPIDEDGRIDGKAVQVLETGPNAHSILVDDANRFAYSAILGADHVMQFLFDPEQGVLTPNNPPVIAARPHAGPRHLAFHPHGRFLYMLNQTDATIVAYRMEPGSGVLAEIETVTTLPAHFLGEANAADLHITPDGRFLYSSERQTSTLAGFKIDAASGFLVPIGRWTTETTPRGFAIDPRGRFLLSAGLDSNQVSVHAINQDDGSLSLQAQYPVGGMPNWIEIIDLL</sequence>
<dbReference type="SUPFAM" id="SSF50974">
    <property type="entry name" value="Nitrous oxide reductase, N-terminal domain"/>
    <property type="match status" value="1"/>
</dbReference>
<dbReference type="PANTHER" id="PTHR30344">
    <property type="entry name" value="6-PHOSPHOGLUCONOLACTONASE-RELATED"/>
    <property type="match status" value="1"/>
</dbReference>
<dbReference type="InterPro" id="IPR015943">
    <property type="entry name" value="WD40/YVTN_repeat-like_dom_sf"/>
</dbReference>
<keyword evidence="4" id="KW-1185">Reference proteome</keyword>
<dbReference type="GO" id="GO:0017057">
    <property type="term" value="F:6-phosphogluconolactonase activity"/>
    <property type="evidence" value="ECO:0007669"/>
    <property type="project" value="TreeGrafter"/>
</dbReference>
<gene>
    <name evidence="3" type="ORF">Aam_017_071</name>
</gene>
<dbReference type="OrthoDB" id="9790815at2"/>
<dbReference type="AlphaFoldDB" id="A0A0D6PCV8"/>
<evidence type="ECO:0000313" key="3">
    <source>
        <dbReference type="EMBL" id="GAN79166.1"/>
    </source>
</evidence>
<protein>
    <recommendedName>
        <fullName evidence="5">6-phosphogluconolactonase</fullName>
    </recommendedName>
</protein>
<dbReference type="Proteomes" id="UP000032668">
    <property type="component" value="Unassembled WGS sequence"/>
</dbReference>
<keyword evidence="2" id="KW-0313">Glucose metabolism</keyword>
<evidence type="ECO:0000313" key="4">
    <source>
        <dbReference type="Proteomes" id="UP000032668"/>
    </source>
</evidence>
<proteinExistence type="inferred from homology"/>
<keyword evidence="2" id="KW-0119">Carbohydrate metabolism</keyword>
<dbReference type="InterPro" id="IPR011045">
    <property type="entry name" value="N2O_reductase_N"/>
</dbReference>
<dbReference type="GO" id="GO:0005829">
    <property type="term" value="C:cytosol"/>
    <property type="evidence" value="ECO:0007669"/>
    <property type="project" value="TreeGrafter"/>
</dbReference>
<dbReference type="STRING" id="1120923.SAMN02746095_01000"/>
<dbReference type="Pfam" id="PF10282">
    <property type="entry name" value="Lactonase"/>
    <property type="match status" value="1"/>
</dbReference>
<reference evidence="3 4" key="1">
    <citation type="submission" date="2012-11" db="EMBL/GenBank/DDBJ databases">
        <title>Whole genome sequence of Acidocella aminolytica 101 = DSM 11237.</title>
        <authorList>
            <person name="Azuma Y."/>
            <person name="Higashiura N."/>
            <person name="Hirakawa H."/>
            <person name="Matsushita K."/>
        </authorList>
    </citation>
    <scope>NUCLEOTIDE SEQUENCE [LARGE SCALE GENOMIC DNA]</scope>
    <source>
        <strain evidence="4">101 / DSM 11237</strain>
    </source>
</reference>
<dbReference type="InterPro" id="IPR050282">
    <property type="entry name" value="Cycloisomerase_2"/>
</dbReference>
<dbReference type="InterPro" id="IPR019405">
    <property type="entry name" value="Lactonase_7-beta_prop"/>
</dbReference>
<name>A0A0D6PCV8_9PROT</name>
<dbReference type="Gene3D" id="2.130.10.10">
    <property type="entry name" value="YVTN repeat-like/Quinoprotein amine dehydrogenase"/>
    <property type="match status" value="1"/>
</dbReference>
<dbReference type="PANTHER" id="PTHR30344:SF1">
    <property type="entry name" value="6-PHOSPHOGLUCONOLACTONASE"/>
    <property type="match status" value="1"/>
</dbReference>
<dbReference type="RefSeq" id="WP_048877627.1">
    <property type="nucleotide sequence ID" value="NZ_BANC01000017.1"/>
</dbReference>
<organism evidence="3 4">
    <name type="scientific">Acidocella aminolytica 101 = DSM 11237</name>
    <dbReference type="NCBI Taxonomy" id="1120923"/>
    <lineage>
        <taxon>Bacteria</taxon>
        <taxon>Pseudomonadati</taxon>
        <taxon>Pseudomonadota</taxon>
        <taxon>Alphaproteobacteria</taxon>
        <taxon>Acetobacterales</taxon>
        <taxon>Acidocellaceae</taxon>
        <taxon>Acidocella</taxon>
    </lineage>
</organism>
<accession>A0A0D6PCV8</accession>
<dbReference type="GO" id="GO:0006006">
    <property type="term" value="P:glucose metabolic process"/>
    <property type="evidence" value="ECO:0007669"/>
    <property type="project" value="UniProtKB-KW"/>
</dbReference>
<comment type="caution">
    <text evidence="3">The sequence shown here is derived from an EMBL/GenBank/DDBJ whole genome shotgun (WGS) entry which is preliminary data.</text>
</comment>
<evidence type="ECO:0000256" key="2">
    <source>
        <dbReference type="ARBA" id="ARBA00022526"/>
    </source>
</evidence>
<evidence type="ECO:0000256" key="1">
    <source>
        <dbReference type="ARBA" id="ARBA00005564"/>
    </source>
</evidence>